<evidence type="ECO:0000313" key="4">
    <source>
        <dbReference type="EMBL" id="SHL62145.1"/>
    </source>
</evidence>
<evidence type="ECO:0000256" key="1">
    <source>
        <dbReference type="ARBA" id="ARBA00005771"/>
    </source>
</evidence>
<dbReference type="SUPFAM" id="SSF52540">
    <property type="entry name" value="P-loop containing nucleoside triphosphate hydrolases"/>
    <property type="match status" value="1"/>
</dbReference>
<keyword evidence="5" id="KW-1185">Reference proteome</keyword>
<evidence type="ECO:0000259" key="3">
    <source>
        <dbReference type="Pfam" id="PF00685"/>
    </source>
</evidence>
<dbReference type="InterPro" id="IPR000863">
    <property type="entry name" value="Sulfotransferase_dom"/>
</dbReference>
<dbReference type="Gene3D" id="3.40.50.300">
    <property type="entry name" value="P-loop containing nucleotide triphosphate hydrolases"/>
    <property type="match status" value="1"/>
</dbReference>
<sequence length="277" mass="31657">MKKSIVWLASYPKSGNTWLRSFLANYLVNAASPVPINEVHKFGLGDNITQMYRRVATGPVDLNDVEASVRLRPRVLAAIVANNADVNLVKTHNINRDIYGVQLIPAEVTRSAIYVMRNPLDMVLSYAKHTGQTIEKAAQDICHPHNGTAPYEKNVATFLGSWSDHVKSWTQPLPYPVLVLRYEDMLAKPAEAFGKVVEHFGMTVDQERLERAIRHCSFDELRKQEEKSGFIEKSEHSDRFFSKGQAGHWRTELDPELARTIRQSNKRMMKQYGYWND</sequence>
<dbReference type="RefSeq" id="WP_149778423.1">
    <property type="nucleotide sequence ID" value="NZ_FRCB01000002.1"/>
</dbReference>
<evidence type="ECO:0000313" key="5">
    <source>
        <dbReference type="Proteomes" id="UP000322545"/>
    </source>
</evidence>
<dbReference type="PANTHER" id="PTHR11783">
    <property type="entry name" value="SULFOTRANSFERASE SULT"/>
    <property type="match status" value="1"/>
</dbReference>
<name>A0A1M7C4I7_9RHOB</name>
<keyword evidence="2 4" id="KW-0808">Transferase</keyword>
<dbReference type="EMBL" id="FRCB01000002">
    <property type="protein sequence ID" value="SHL62145.1"/>
    <property type="molecule type" value="Genomic_DNA"/>
</dbReference>
<organism evidence="4 5">
    <name type="scientific">Roseovarius litoreus</name>
    <dbReference type="NCBI Taxonomy" id="1155722"/>
    <lineage>
        <taxon>Bacteria</taxon>
        <taxon>Pseudomonadati</taxon>
        <taxon>Pseudomonadota</taxon>
        <taxon>Alphaproteobacteria</taxon>
        <taxon>Rhodobacterales</taxon>
        <taxon>Roseobacteraceae</taxon>
        <taxon>Roseovarius</taxon>
    </lineage>
</organism>
<dbReference type="AlphaFoldDB" id="A0A1M7C4I7"/>
<dbReference type="Proteomes" id="UP000322545">
    <property type="component" value="Unassembled WGS sequence"/>
</dbReference>
<reference evidence="4 5" key="1">
    <citation type="submission" date="2016-11" db="EMBL/GenBank/DDBJ databases">
        <authorList>
            <person name="Varghese N."/>
            <person name="Submissions S."/>
        </authorList>
    </citation>
    <scope>NUCLEOTIDE SEQUENCE [LARGE SCALE GENOMIC DNA]</scope>
    <source>
        <strain evidence="4 5">DSM 28249</strain>
    </source>
</reference>
<protein>
    <submittedName>
        <fullName evidence="4">Sulfotransferase domain-containing protein</fullName>
    </submittedName>
</protein>
<proteinExistence type="inferred from homology"/>
<dbReference type="GO" id="GO:0008146">
    <property type="term" value="F:sulfotransferase activity"/>
    <property type="evidence" value="ECO:0007669"/>
    <property type="project" value="InterPro"/>
</dbReference>
<comment type="similarity">
    <text evidence="1">Belongs to the sulfotransferase 1 family.</text>
</comment>
<dbReference type="Pfam" id="PF00685">
    <property type="entry name" value="Sulfotransfer_1"/>
    <property type="match status" value="1"/>
</dbReference>
<accession>A0A1M7C4I7</accession>
<feature type="domain" description="Sulfotransferase" evidence="3">
    <location>
        <begin position="6"/>
        <end position="273"/>
    </location>
</feature>
<gene>
    <name evidence="4" type="ORF">SAMN05443432_10229</name>
</gene>
<dbReference type="InterPro" id="IPR027417">
    <property type="entry name" value="P-loop_NTPase"/>
</dbReference>
<evidence type="ECO:0000256" key="2">
    <source>
        <dbReference type="ARBA" id="ARBA00022679"/>
    </source>
</evidence>